<evidence type="ECO:0000313" key="6">
    <source>
        <dbReference type="Proteomes" id="UP001265550"/>
    </source>
</evidence>
<dbReference type="EC" id="6.2.1.3" evidence="5"/>
<dbReference type="Pfam" id="PF00501">
    <property type="entry name" value="AMP-binding"/>
    <property type="match status" value="1"/>
</dbReference>
<evidence type="ECO:0000259" key="4">
    <source>
        <dbReference type="Pfam" id="PF00501"/>
    </source>
</evidence>
<dbReference type="SUPFAM" id="SSF56801">
    <property type="entry name" value="Acetyl-CoA synthetase-like"/>
    <property type="match status" value="1"/>
</dbReference>
<keyword evidence="1 5" id="KW-0436">Ligase</keyword>
<dbReference type="Proteomes" id="UP001265550">
    <property type="component" value="Unassembled WGS sequence"/>
</dbReference>
<gene>
    <name evidence="5" type="ORF">J2X09_001360</name>
</gene>
<dbReference type="InterPro" id="IPR020845">
    <property type="entry name" value="AMP-binding_CS"/>
</dbReference>
<reference evidence="5 6" key="1">
    <citation type="submission" date="2023-07" db="EMBL/GenBank/DDBJ databases">
        <title>Sorghum-associated microbial communities from plants grown in Nebraska, USA.</title>
        <authorList>
            <person name="Schachtman D."/>
        </authorList>
    </citation>
    <scope>NUCLEOTIDE SEQUENCE [LARGE SCALE GENOMIC DNA]</scope>
    <source>
        <strain evidence="5 6">BE240</strain>
    </source>
</reference>
<evidence type="ECO:0000256" key="3">
    <source>
        <dbReference type="ARBA" id="ARBA00023098"/>
    </source>
</evidence>
<comment type="caution">
    <text evidence="5">The sequence shown here is derived from an EMBL/GenBank/DDBJ whole genome shotgun (WGS) entry which is preliminary data.</text>
</comment>
<sequence>MTQVAPELLALQRLYHWEKTDPKRVALTQPMGAGAVQDFTWAEVADQVRRMAAHLQSQGWEPGSKVAILSKNCAWWMMSDLAIWMAGHVSVPLYPTLAPETVRQILTHSEAKACFIGKLDGWEGMKPGVPADMPCISYALSPLDAIKSYEGWEAICGRTPPLQGEPTRRADEIATLIYTSGTTGLPKGVMHSFGNFAWAIDAGLKRIPLSGDDRMLSYLPLAHVVERMLVEHGWLRTGMHIFFAESLDTFAADLQRARPTVFFSVPRLWVKFQQGVHAKMPPAKLNRLLGIPILGGIVRRKVMKALGLDQCKFAAGGAAPMPMALLQWYSQLGLNINEGYGMTENLALSHITEPGKNQQGTVGPTYDGVQHRIDPDTGEVQMRSQALMQGYYKEPEKSRESFTEDGWLKTGDKGTIDKQGLLRITGRVKDLFKTGKGKYVAPAPIEDKLVMHEAVEACVVTGANLGQPLGIVMLNADTAARVVNDAAARTELEASLASHLKAINATLDPHEQLQCIVVVTTAWTVDNDIITPTFKVKRNRIEDLYARYYDTWESSGKRVIWQKD</sequence>
<dbReference type="InterPro" id="IPR000873">
    <property type="entry name" value="AMP-dep_synth/lig_dom"/>
</dbReference>
<proteinExistence type="predicted"/>
<dbReference type="GO" id="GO:0004467">
    <property type="term" value="F:long-chain fatty acid-CoA ligase activity"/>
    <property type="evidence" value="ECO:0007669"/>
    <property type="project" value="UniProtKB-EC"/>
</dbReference>
<accession>A0ABU1V8S0</accession>
<protein>
    <submittedName>
        <fullName evidence="5">Long-chain acyl-CoA synthetase</fullName>
        <ecNumber evidence="5">6.2.1.3</ecNumber>
    </submittedName>
</protein>
<dbReference type="PANTHER" id="PTHR43272">
    <property type="entry name" value="LONG-CHAIN-FATTY-ACID--COA LIGASE"/>
    <property type="match status" value="1"/>
</dbReference>
<dbReference type="PROSITE" id="PS00455">
    <property type="entry name" value="AMP_BINDING"/>
    <property type="match status" value="1"/>
</dbReference>
<evidence type="ECO:0000256" key="2">
    <source>
        <dbReference type="ARBA" id="ARBA00022832"/>
    </source>
</evidence>
<dbReference type="RefSeq" id="WP_204732493.1">
    <property type="nucleotide sequence ID" value="NZ_JAVDWE010000003.1"/>
</dbReference>
<dbReference type="InterPro" id="IPR042099">
    <property type="entry name" value="ANL_N_sf"/>
</dbReference>
<organism evidence="5 6">
    <name type="scientific">Hydrogenophaga laconesensis</name>
    <dbReference type="NCBI Taxonomy" id="1805971"/>
    <lineage>
        <taxon>Bacteria</taxon>
        <taxon>Pseudomonadati</taxon>
        <taxon>Pseudomonadota</taxon>
        <taxon>Betaproteobacteria</taxon>
        <taxon>Burkholderiales</taxon>
        <taxon>Comamonadaceae</taxon>
        <taxon>Hydrogenophaga</taxon>
    </lineage>
</organism>
<dbReference type="PANTHER" id="PTHR43272:SF32">
    <property type="entry name" value="AMP-DEPENDENT SYNTHETASE_LIGASE DOMAIN-CONTAINING PROTEIN"/>
    <property type="match status" value="1"/>
</dbReference>
<keyword evidence="6" id="KW-1185">Reference proteome</keyword>
<dbReference type="Pfam" id="PF23562">
    <property type="entry name" value="AMP-binding_C_3"/>
    <property type="match status" value="1"/>
</dbReference>
<evidence type="ECO:0000313" key="5">
    <source>
        <dbReference type="EMBL" id="MDR7093628.1"/>
    </source>
</evidence>
<dbReference type="Gene3D" id="3.40.50.12780">
    <property type="entry name" value="N-terminal domain of ligase-like"/>
    <property type="match status" value="1"/>
</dbReference>
<name>A0ABU1V8S0_9BURK</name>
<evidence type="ECO:0000256" key="1">
    <source>
        <dbReference type="ARBA" id="ARBA00022598"/>
    </source>
</evidence>
<keyword evidence="2" id="KW-0276">Fatty acid metabolism</keyword>
<keyword evidence="3" id="KW-0443">Lipid metabolism</keyword>
<dbReference type="EMBL" id="JAVDWE010000003">
    <property type="protein sequence ID" value="MDR7093628.1"/>
    <property type="molecule type" value="Genomic_DNA"/>
</dbReference>
<feature type="domain" description="AMP-dependent synthetase/ligase" evidence="4">
    <location>
        <begin position="17"/>
        <end position="392"/>
    </location>
</feature>